<name>A0A645GJA5_9ZZZZ</name>
<gene>
    <name evidence="7" type="primary">sigW_89</name>
    <name evidence="7" type="ORF">SDC9_173654</name>
</gene>
<evidence type="ECO:0000259" key="5">
    <source>
        <dbReference type="Pfam" id="PF04542"/>
    </source>
</evidence>
<dbReference type="Pfam" id="PF08281">
    <property type="entry name" value="Sigma70_r4_2"/>
    <property type="match status" value="1"/>
</dbReference>
<evidence type="ECO:0000256" key="2">
    <source>
        <dbReference type="ARBA" id="ARBA00023015"/>
    </source>
</evidence>
<dbReference type="EMBL" id="VSSQ01075687">
    <property type="protein sequence ID" value="MPN26230.1"/>
    <property type="molecule type" value="Genomic_DNA"/>
</dbReference>
<evidence type="ECO:0000313" key="7">
    <source>
        <dbReference type="EMBL" id="MPN26230.1"/>
    </source>
</evidence>
<keyword evidence="4" id="KW-0804">Transcription</keyword>
<accession>A0A645GJA5</accession>
<dbReference type="NCBIfam" id="TIGR02937">
    <property type="entry name" value="sigma70-ECF"/>
    <property type="match status" value="1"/>
</dbReference>
<dbReference type="GO" id="GO:0016987">
    <property type="term" value="F:sigma factor activity"/>
    <property type="evidence" value="ECO:0007669"/>
    <property type="project" value="UniProtKB-KW"/>
</dbReference>
<dbReference type="InterPro" id="IPR013325">
    <property type="entry name" value="RNA_pol_sigma_r2"/>
</dbReference>
<comment type="caution">
    <text evidence="7">The sequence shown here is derived from an EMBL/GenBank/DDBJ whole genome shotgun (WGS) entry which is preliminary data.</text>
</comment>
<sequence length="196" mass="23381">MIDTYLNNFDDLSRRLKRQDEAAYIELFDLHYRYLHTVAVNYVLDCDIANDMVQETLIHLFNNIEKLEEIRNFKSYLRASVRNRCISYLRQLDIEDAHKSLYLREIQLIGTEDTEEEDLSPFLNELIDSLPDSCKQVCKLRFLDGYKINEISEQLSLSPNTIKVQIHRGKQKIKNDMLKSSELYKRLARCIRLFFY</sequence>
<dbReference type="Pfam" id="PF04542">
    <property type="entry name" value="Sigma70_r2"/>
    <property type="match status" value="1"/>
</dbReference>
<proteinExistence type="inferred from homology"/>
<protein>
    <submittedName>
        <fullName evidence="7">ECF RNA polymerase sigma factor SigW</fullName>
    </submittedName>
</protein>
<feature type="domain" description="RNA polymerase sigma factor 70 region 4 type 2" evidence="6">
    <location>
        <begin position="125"/>
        <end position="173"/>
    </location>
</feature>
<dbReference type="InterPro" id="IPR007627">
    <property type="entry name" value="RNA_pol_sigma70_r2"/>
</dbReference>
<dbReference type="InterPro" id="IPR014284">
    <property type="entry name" value="RNA_pol_sigma-70_dom"/>
</dbReference>
<dbReference type="InterPro" id="IPR039425">
    <property type="entry name" value="RNA_pol_sigma-70-like"/>
</dbReference>
<dbReference type="InterPro" id="IPR036388">
    <property type="entry name" value="WH-like_DNA-bd_sf"/>
</dbReference>
<evidence type="ECO:0000256" key="3">
    <source>
        <dbReference type="ARBA" id="ARBA00023082"/>
    </source>
</evidence>
<organism evidence="7">
    <name type="scientific">bioreactor metagenome</name>
    <dbReference type="NCBI Taxonomy" id="1076179"/>
    <lineage>
        <taxon>unclassified sequences</taxon>
        <taxon>metagenomes</taxon>
        <taxon>ecological metagenomes</taxon>
    </lineage>
</organism>
<dbReference type="InterPro" id="IPR013249">
    <property type="entry name" value="RNA_pol_sigma70_r4_t2"/>
</dbReference>
<reference evidence="7" key="1">
    <citation type="submission" date="2019-08" db="EMBL/GenBank/DDBJ databases">
        <authorList>
            <person name="Kucharzyk K."/>
            <person name="Murdoch R.W."/>
            <person name="Higgins S."/>
            <person name="Loffler F."/>
        </authorList>
    </citation>
    <scope>NUCLEOTIDE SEQUENCE</scope>
</reference>
<dbReference type="GO" id="GO:0006352">
    <property type="term" value="P:DNA-templated transcription initiation"/>
    <property type="evidence" value="ECO:0007669"/>
    <property type="project" value="InterPro"/>
</dbReference>
<dbReference type="GO" id="GO:0003677">
    <property type="term" value="F:DNA binding"/>
    <property type="evidence" value="ECO:0007669"/>
    <property type="project" value="InterPro"/>
</dbReference>
<dbReference type="PANTHER" id="PTHR43133">
    <property type="entry name" value="RNA POLYMERASE ECF-TYPE SIGMA FACTO"/>
    <property type="match status" value="1"/>
</dbReference>
<evidence type="ECO:0000259" key="6">
    <source>
        <dbReference type="Pfam" id="PF08281"/>
    </source>
</evidence>
<dbReference type="PANTHER" id="PTHR43133:SF46">
    <property type="entry name" value="RNA POLYMERASE SIGMA-70 FACTOR ECF SUBFAMILY"/>
    <property type="match status" value="1"/>
</dbReference>
<keyword evidence="2" id="KW-0805">Transcription regulation</keyword>
<dbReference type="InterPro" id="IPR013324">
    <property type="entry name" value="RNA_pol_sigma_r3/r4-like"/>
</dbReference>
<dbReference type="SUPFAM" id="SSF88946">
    <property type="entry name" value="Sigma2 domain of RNA polymerase sigma factors"/>
    <property type="match status" value="1"/>
</dbReference>
<keyword evidence="3" id="KW-0731">Sigma factor</keyword>
<dbReference type="AlphaFoldDB" id="A0A645GJA5"/>
<evidence type="ECO:0000256" key="4">
    <source>
        <dbReference type="ARBA" id="ARBA00023163"/>
    </source>
</evidence>
<evidence type="ECO:0000256" key="1">
    <source>
        <dbReference type="ARBA" id="ARBA00010641"/>
    </source>
</evidence>
<comment type="similarity">
    <text evidence="1">Belongs to the sigma-70 factor family. ECF subfamily.</text>
</comment>
<dbReference type="SUPFAM" id="SSF88659">
    <property type="entry name" value="Sigma3 and sigma4 domains of RNA polymerase sigma factors"/>
    <property type="match status" value="1"/>
</dbReference>
<dbReference type="Gene3D" id="1.10.10.10">
    <property type="entry name" value="Winged helix-like DNA-binding domain superfamily/Winged helix DNA-binding domain"/>
    <property type="match status" value="1"/>
</dbReference>
<feature type="domain" description="RNA polymerase sigma-70 region 2" evidence="5">
    <location>
        <begin position="27"/>
        <end position="92"/>
    </location>
</feature>
<dbReference type="Gene3D" id="1.10.1740.10">
    <property type="match status" value="1"/>
</dbReference>